<accession>A0A8V0YU75</accession>
<dbReference type="InterPro" id="IPR009003">
    <property type="entry name" value="Peptidase_S1_PA"/>
</dbReference>
<proteinExistence type="evidence at protein level"/>
<dbReference type="SUPFAM" id="SSF50494">
    <property type="entry name" value="Trypsin-like serine proteases"/>
    <property type="match status" value="1"/>
</dbReference>
<dbReference type="GO" id="GO:0009986">
    <property type="term" value="C:cell surface"/>
    <property type="evidence" value="ECO:0007669"/>
    <property type="project" value="UniProtKB-SubCell"/>
</dbReference>
<keyword evidence="11" id="KW-0732">Signal</keyword>
<feature type="compositionally biased region" description="Pro residues" evidence="25">
    <location>
        <begin position="69"/>
        <end position="79"/>
    </location>
</feature>
<evidence type="ECO:0000256" key="8">
    <source>
        <dbReference type="ARBA" id="ARBA00022588"/>
    </source>
</evidence>
<keyword evidence="10" id="KW-0645">Protease</keyword>
<dbReference type="Ensembl" id="ENSGALT00010033541.1">
    <property type="protein sequence ID" value="ENSGALP00010019772.1"/>
    <property type="gene ID" value="ENSGALG00010013989.1"/>
</dbReference>
<evidence type="ECO:0000256" key="19">
    <source>
        <dbReference type="ARBA" id="ARBA00029636"/>
    </source>
</evidence>
<dbReference type="PRINTS" id="PR00722">
    <property type="entry name" value="CHYMOTRYPSIN"/>
</dbReference>
<feature type="domain" description="Peptidase S1" evidence="27">
    <location>
        <begin position="473"/>
        <end position="755"/>
    </location>
</feature>
<dbReference type="GO" id="GO:0006508">
    <property type="term" value="P:proteolysis"/>
    <property type="evidence" value="ECO:0007669"/>
    <property type="project" value="UniProtKB-KW"/>
</dbReference>
<dbReference type="InterPro" id="IPR036465">
    <property type="entry name" value="vWFA_dom_sf"/>
</dbReference>
<keyword evidence="9 24" id="KW-0768">Sushi</keyword>
<evidence type="ECO:0000313" key="29">
    <source>
        <dbReference type="Ensembl" id="ENSGALP00010019772.1"/>
    </source>
</evidence>
<dbReference type="Gene3D" id="2.40.10.10">
    <property type="entry name" value="Trypsin-like serine proteases"/>
    <property type="match status" value="2"/>
</dbReference>
<evidence type="ECO:0007829" key="31">
    <source>
        <dbReference type="PeptideAtlas" id="A0A8V0YU75"/>
    </source>
</evidence>
<reference evidence="29" key="2">
    <citation type="submission" date="2025-08" db="UniProtKB">
        <authorList>
            <consortium name="Ensembl"/>
        </authorList>
    </citation>
    <scope>IDENTIFICATION</scope>
    <source>
        <strain evidence="29">broiler</strain>
    </source>
</reference>
<evidence type="ECO:0000256" key="4">
    <source>
        <dbReference type="ARBA" id="ARBA00004241"/>
    </source>
</evidence>
<organism evidence="29 30">
    <name type="scientific">Gallus gallus</name>
    <name type="common">Chicken</name>
    <dbReference type="NCBI Taxonomy" id="9031"/>
    <lineage>
        <taxon>Eukaryota</taxon>
        <taxon>Metazoa</taxon>
        <taxon>Chordata</taxon>
        <taxon>Craniata</taxon>
        <taxon>Vertebrata</taxon>
        <taxon>Euteleostomi</taxon>
        <taxon>Archelosauria</taxon>
        <taxon>Archosauria</taxon>
        <taxon>Dinosauria</taxon>
        <taxon>Saurischia</taxon>
        <taxon>Theropoda</taxon>
        <taxon>Coelurosauria</taxon>
        <taxon>Aves</taxon>
        <taxon>Neognathae</taxon>
        <taxon>Galloanserae</taxon>
        <taxon>Galliformes</taxon>
        <taxon>Phasianidae</taxon>
        <taxon>Phasianinae</taxon>
        <taxon>Gallus</taxon>
    </lineage>
</organism>
<comment type="catalytic activity">
    <reaction evidence="1">
        <text>Selective cleavage of Arg-|-Ser bond in complement component C3 alpha-chain to form C3a and C3b, and Arg-|-Xaa bond in complement component C5 alpha-chain to form C5a and C5b.</text>
        <dbReference type="EC" id="3.4.21.43"/>
    </reaction>
</comment>
<evidence type="ECO:0000259" key="27">
    <source>
        <dbReference type="PROSITE" id="PS50240"/>
    </source>
</evidence>
<evidence type="ECO:0000256" key="10">
    <source>
        <dbReference type="ARBA" id="ARBA00022670"/>
    </source>
</evidence>
<dbReference type="InterPro" id="IPR002035">
    <property type="entry name" value="VWF_A"/>
</dbReference>
<evidence type="ECO:0000256" key="23">
    <source>
        <dbReference type="PIRSR" id="PIRSR001154-1"/>
    </source>
</evidence>
<evidence type="ECO:0000256" key="1">
    <source>
        <dbReference type="ARBA" id="ARBA00000095"/>
    </source>
</evidence>
<keyword evidence="16" id="KW-0180">Complement pathway</keyword>
<keyword evidence="15" id="KW-0391">Immunity</keyword>
<dbReference type="GO" id="GO:0004252">
    <property type="term" value="F:serine-type endopeptidase activity"/>
    <property type="evidence" value="ECO:0007669"/>
    <property type="project" value="UniProtKB-EC"/>
</dbReference>
<dbReference type="GO" id="GO:0009617">
    <property type="term" value="P:response to bacterium"/>
    <property type="evidence" value="ECO:0000318"/>
    <property type="project" value="GO_Central"/>
</dbReference>
<dbReference type="Pfam" id="PF00089">
    <property type="entry name" value="Trypsin"/>
    <property type="match status" value="1"/>
</dbReference>
<evidence type="ECO:0000256" key="21">
    <source>
        <dbReference type="ARBA" id="ARBA00093306"/>
    </source>
</evidence>
<evidence type="ECO:0000259" key="28">
    <source>
        <dbReference type="PROSITE" id="PS50923"/>
    </source>
</evidence>
<evidence type="ECO:0000313" key="30">
    <source>
        <dbReference type="Proteomes" id="UP000000539"/>
    </source>
</evidence>
<dbReference type="FunCoup" id="A0A8V0YU75">
    <property type="interactions" value="41"/>
</dbReference>
<dbReference type="SMART" id="SM00032">
    <property type="entry name" value="CCP"/>
    <property type="match status" value="2"/>
</dbReference>
<comment type="caution">
    <text evidence="24">Lacks conserved residue(s) required for the propagation of feature annotation.</text>
</comment>
<feature type="disulfide bond" evidence="24">
    <location>
        <begin position="191"/>
        <end position="218"/>
    </location>
</feature>
<comment type="cofactor">
    <cofactor evidence="3">
        <name>Mg(2+)</name>
        <dbReference type="ChEBI" id="CHEBI:18420"/>
    </cofactor>
</comment>
<dbReference type="SMART" id="SM00327">
    <property type="entry name" value="VWA"/>
    <property type="match status" value="1"/>
</dbReference>
<dbReference type="GeneTree" id="ENSGT00940000162934"/>
<dbReference type="InterPro" id="IPR001254">
    <property type="entry name" value="Trypsin_dom"/>
</dbReference>
<dbReference type="Pfam" id="PF00092">
    <property type="entry name" value="VWA"/>
    <property type="match status" value="1"/>
</dbReference>
<evidence type="ECO:0000256" key="2">
    <source>
        <dbReference type="ARBA" id="ARBA00001936"/>
    </source>
</evidence>
<feature type="region of interest" description="Disordered" evidence="25">
    <location>
        <begin position="65"/>
        <end position="93"/>
    </location>
</feature>
<comment type="function">
    <text evidence="20">Precursor of the catalytic component of the C3 and C5 convertase complexes, which are part of the complement pathway, a cascade of proteins that leads to phagocytosis and breakdown of pathogens and signaling that strengthens the adaptive immune system. Component C2 is part of the classical, lectin and GZMK complement systems.</text>
</comment>
<dbReference type="OrthoDB" id="6127264at2759"/>
<dbReference type="Pfam" id="PF00084">
    <property type="entry name" value="Sushi"/>
    <property type="match status" value="2"/>
</dbReference>
<evidence type="ECO:0000256" key="7">
    <source>
        <dbReference type="ARBA" id="ARBA00022525"/>
    </source>
</evidence>
<dbReference type="InterPro" id="IPR043504">
    <property type="entry name" value="Peptidase_S1_PA_chymotrypsin"/>
</dbReference>
<dbReference type="Proteomes" id="UP000000539">
    <property type="component" value="Chromosome 23"/>
</dbReference>
<dbReference type="AlphaFoldDB" id="A0A8V0YU75"/>
<evidence type="ECO:0000256" key="25">
    <source>
        <dbReference type="SAM" id="MobiDB-lite"/>
    </source>
</evidence>
<dbReference type="PANTHER" id="PTHR46393">
    <property type="entry name" value="SUSHI DOMAIN-CONTAINING PROTEIN"/>
    <property type="match status" value="1"/>
</dbReference>
<dbReference type="PROSITE" id="PS50240">
    <property type="entry name" value="TRYPSIN_DOM"/>
    <property type="match status" value="1"/>
</dbReference>
<evidence type="ECO:0000256" key="20">
    <source>
        <dbReference type="ARBA" id="ARBA00093302"/>
    </source>
</evidence>
<feature type="active site" description="Charge relay system" evidence="23">
    <location>
        <position position="518"/>
    </location>
</feature>
<protein>
    <recommendedName>
        <fullName evidence="6">Complement C2</fullName>
    </recommendedName>
    <alternativeName>
        <fullName evidence="19">C3/C5 convertase</fullName>
    </alternativeName>
</protein>
<feature type="active site" description="Charge relay system" evidence="23">
    <location>
        <position position="688"/>
    </location>
</feature>
<dbReference type="Gene3D" id="2.10.70.10">
    <property type="entry name" value="Complement Module, domain 1"/>
    <property type="match status" value="2"/>
</dbReference>
<dbReference type="GO" id="GO:0006956">
    <property type="term" value="P:complement activation"/>
    <property type="evidence" value="ECO:0000318"/>
    <property type="project" value="GO_Central"/>
</dbReference>
<keyword evidence="13" id="KW-0378">Hydrolase</keyword>
<keyword evidence="31" id="KW-1267">Proteomics identification</keyword>
<keyword evidence="8" id="KW-0399">Innate immunity</keyword>
<gene>
    <name evidence="29" type="primary">C2</name>
</gene>
<evidence type="ECO:0000256" key="24">
    <source>
        <dbReference type="PROSITE-ProRule" id="PRU00302"/>
    </source>
</evidence>
<dbReference type="PANTHER" id="PTHR46393:SF2">
    <property type="entry name" value="COMPLEMENT C2"/>
    <property type="match status" value="1"/>
</dbReference>
<feature type="disulfide bond" evidence="24">
    <location>
        <begin position="131"/>
        <end position="158"/>
    </location>
</feature>
<keyword evidence="14" id="KW-0720">Serine protease</keyword>
<dbReference type="InterPro" id="IPR001314">
    <property type="entry name" value="Peptidase_S1A"/>
</dbReference>
<evidence type="ECO:0000256" key="17">
    <source>
        <dbReference type="ARBA" id="ARBA00023157"/>
    </source>
</evidence>
<evidence type="ECO:0000256" key="15">
    <source>
        <dbReference type="ARBA" id="ARBA00022859"/>
    </source>
</evidence>
<dbReference type="InterPro" id="IPR035976">
    <property type="entry name" value="Sushi/SCR/CCP_sf"/>
</dbReference>
<evidence type="ECO:0000256" key="9">
    <source>
        <dbReference type="ARBA" id="ARBA00022659"/>
    </source>
</evidence>
<dbReference type="GO" id="GO:0006958">
    <property type="term" value="P:complement activation, classical pathway"/>
    <property type="evidence" value="ECO:0007669"/>
    <property type="project" value="UniProtKB-KW"/>
</dbReference>
<evidence type="ECO:0000256" key="11">
    <source>
        <dbReference type="ARBA" id="ARBA00022729"/>
    </source>
</evidence>
<evidence type="ECO:0000256" key="13">
    <source>
        <dbReference type="ARBA" id="ARBA00022801"/>
    </source>
</evidence>
<dbReference type="SMART" id="SM00020">
    <property type="entry name" value="Tryp_SPc"/>
    <property type="match status" value="1"/>
</dbReference>
<evidence type="ECO:0000259" key="26">
    <source>
        <dbReference type="PROSITE" id="PS50234"/>
    </source>
</evidence>
<evidence type="ECO:0000256" key="16">
    <source>
        <dbReference type="ARBA" id="ARBA00022875"/>
    </source>
</evidence>
<reference evidence="29" key="3">
    <citation type="submission" date="2025-09" db="UniProtKB">
        <authorList>
            <consortium name="Ensembl"/>
        </authorList>
    </citation>
    <scope>IDENTIFICATION</scope>
    <source>
        <strain evidence="29">broiler</strain>
    </source>
</reference>
<evidence type="ECO:0000256" key="12">
    <source>
        <dbReference type="ARBA" id="ARBA00022737"/>
    </source>
</evidence>
<evidence type="ECO:0000256" key="22">
    <source>
        <dbReference type="ARBA" id="ARBA00093544"/>
    </source>
</evidence>
<dbReference type="GlyGen" id="A0A8V0YU75">
    <property type="glycosylation" value="1 site"/>
</dbReference>
<keyword evidence="7" id="KW-0964">Secreted</keyword>
<dbReference type="SUPFAM" id="SSF53300">
    <property type="entry name" value="vWA-like"/>
    <property type="match status" value="1"/>
</dbReference>
<dbReference type="InterPro" id="IPR018114">
    <property type="entry name" value="TRYPSIN_HIS"/>
</dbReference>
<feature type="domain" description="Sushi" evidence="28">
    <location>
        <begin position="101"/>
        <end position="160"/>
    </location>
</feature>
<comment type="cofactor">
    <cofactor evidence="2">
        <name>Mn(2+)</name>
        <dbReference type="ChEBI" id="CHEBI:29035"/>
    </cofactor>
</comment>
<dbReference type="CDD" id="cd00033">
    <property type="entry name" value="CCP"/>
    <property type="match status" value="2"/>
</dbReference>
<comment type="subcellular location">
    <subcellularLocation>
        <location evidence="4">Cell surface</location>
    </subcellularLocation>
    <subcellularLocation>
        <location evidence="5">Secreted</location>
    </subcellularLocation>
</comment>
<dbReference type="InterPro" id="IPR000436">
    <property type="entry name" value="Sushi_SCR_CCP_dom"/>
</dbReference>
<reference evidence="29" key="1">
    <citation type="submission" date="2020-11" db="EMBL/GenBank/DDBJ databases">
        <title>Gallus gallus (Chicken) genome, bGalGal1, GRCg7b, maternal haplotype autosomes + Z &amp; W.</title>
        <authorList>
            <person name="Warren W."/>
            <person name="Formenti G."/>
            <person name="Fedrigo O."/>
            <person name="Haase B."/>
            <person name="Mountcastle J."/>
            <person name="Balacco J."/>
            <person name="Tracey A."/>
            <person name="Schneider V."/>
            <person name="Okimoto R."/>
            <person name="Cheng H."/>
            <person name="Hawken R."/>
            <person name="Howe K."/>
            <person name="Jarvis E.D."/>
        </authorList>
    </citation>
    <scope>NUCLEOTIDE SEQUENCE [LARGE SCALE GENOMIC DNA]</scope>
    <source>
        <strain evidence="29">Broiler</strain>
    </source>
</reference>
<evidence type="ECO:0000256" key="18">
    <source>
        <dbReference type="ARBA" id="ARBA00023180"/>
    </source>
</evidence>
<dbReference type="GO" id="GO:0045087">
    <property type="term" value="P:innate immune response"/>
    <property type="evidence" value="ECO:0007669"/>
    <property type="project" value="UniProtKB-KW"/>
</dbReference>
<evidence type="ECO:0000256" key="6">
    <source>
        <dbReference type="ARBA" id="ARBA00017023"/>
    </source>
</evidence>
<dbReference type="InterPro" id="IPR011360">
    <property type="entry name" value="Compl_C2_B"/>
</dbReference>
<dbReference type="GO" id="GO:0005576">
    <property type="term" value="C:extracellular region"/>
    <property type="evidence" value="ECO:0007669"/>
    <property type="project" value="UniProtKB-SubCell"/>
</dbReference>
<feature type="active site" description="Charge relay system" evidence="23">
    <location>
        <position position="567"/>
    </location>
</feature>
<dbReference type="PIRSF" id="PIRSF001154">
    <property type="entry name" value="Compl_C2_B"/>
    <property type="match status" value="1"/>
</dbReference>
<evidence type="ECO:0000256" key="3">
    <source>
        <dbReference type="ARBA" id="ARBA00001946"/>
    </source>
</evidence>
<feature type="domain" description="VWFA" evidence="26">
    <location>
        <begin position="268"/>
        <end position="469"/>
    </location>
</feature>
<dbReference type="SUPFAM" id="SSF57535">
    <property type="entry name" value="Complement control module/SCR domain"/>
    <property type="match status" value="2"/>
</dbReference>
<keyword evidence="12" id="KW-0677">Repeat</keyword>
<evidence type="ECO:0000256" key="14">
    <source>
        <dbReference type="ARBA" id="ARBA00022825"/>
    </source>
</evidence>
<comment type="function">
    <text evidence="21">Catalytic component of the complement C3 and C5 convertase complexes. Following complement activation, recruited to the surface of pathogens by complement C4b opsonin to form the C3 convertase, or C3b and C4b opsonins to form the C5 convertase. As part of the C3 convertase, cleaves and activate C3 into C3a anaphylatoxin and C3b opsonin, the next components of the complement pathways. As part of the C5 convertase, cleaves and activate C5 into C5a anaphylatoxin and C5b component of the membrane attack complex.</text>
</comment>
<keyword evidence="30" id="KW-1185">Reference proteome</keyword>
<comment type="subunit">
    <text evidence="22">Serine protease component of the C3 convertase, also named C4bC2b, composed of the serine protease complement C2b and complement C4b. Serine protease component of the C5 convertase, also named C4bC2bC3b, composed of the serine protease complement C2b, complement C3b, as well as complement C4b.</text>
</comment>
<evidence type="ECO:0000256" key="5">
    <source>
        <dbReference type="ARBA" id="ARBA00004613"/>
    </source>
</evidence>
<dbReference type="PROSITE" id="PS50923">
    <property type="entry name" value="SUSHI"/>
    <property type="match status" value="2"/>
</dbReference>
<name>A0A8V0YU75_CHICK</name>
<keyword evidence="18" id="KW-0325">Glycoprotein</keyword>
<keyword evidence="17 24" id="KW-1015">Disulfide bond</keyword>
<feature type="domain" description="Sushi" evidence="28">
    <location>
        <begin position="163"/>
        <end position="220"/>
    </location>
</feature>
<dbReference type="PROSITE" id="PS50234">
    <property type="entry name" value="VWFA"/>
    <property type="match status" value="1"/>
</dbReference>
<sequence length="763" mass="83244">MEHYTKQKVKDRIKPKFRGTSPAERCADGPFSSPLSICGSQFPAMALWVLLLLAVLPVTPSASPRCAPQCPPGTYPHPPSRTRQRCGPPRGRSEPVQCRELRCPAPLSFPHGTLEPRFPAYSSGSVLRFTCDDGFVLRGAAELRCRPGGVWSEPPPVCDDGEGDCPPPVIPAGGVTTGRGRHHGAEVRVRCGAGLQLLGPSQRHCMETGRWSGPEPTCRNPYSYDLPEDISSGLGSSFASILELAGAHTEKDTSLGRRIVLNRNGSLHVYVLLDASGSVQQDNFELFRQSAVAIVDRLSSFEVPLRFAIVSFASRTHIIISTTEDDASDADVVIARLEAMKFGVHGNATGTNMHEALLEVYHMILFQVERSVRDGQPNAWRDTRHVVILLTDGRFNVGGHPRDAVAKIEDVLEIKGDRAEYLDIYAFGVGTLEVDMAELEAVATHRRDERHAFKLADASALRQALEGALAATAIGDLCGVIIPAGTARPPWHVVLRTGAQQRCAGTLLGGRWVLTAAHCFLGGESPHVWSAELAGGQEVSIRGWNLHEDFDIRGRAAWGVPEFYDYDVALVELEKEVGDTGAPRRICIPCTEDANRALRMAPGTTCQKQEAELLGHTRVPAEFVSLEGKRLSVRIKEREERASCLRGAVQPGMPHANASVKDVVTERFLCSGQESGGEHEDMACKGESGGSLFVERRHRFLQVGVLSWGTFNPCHRGGRNSEGGLLRAPAPRGHHPRDFAISLFRIQPWLRRHLGGVLRFTPV</sequence>
<dbReference type="Gene3D" id="3.40.50.410">
    <property type="entry name" value="von Willebrand factor, type A domain"/>
    <property type="match status" value="1"/>
</dbReference>
<dbReference type="PROSITE" id="PS00134">
    <property type="entry name" value="TRYPSIN_HIS"/>
    <property type="match status" value="1"/>
</dbReference>